<dbReference type="InterPro" id="IPR036291">
    <property type="entry name" value="NAD(P)-bd_dom_sf"/>
</dbReference>
<organism evidence="2 3">
    <name type="scientific">Pseudozobellia thermophila</name>
    <dbReference type="NCBI Taxonomy" id="192903"/>
    <lineage>
        <taxon>Bacteria</taxon>
        <taxon>Pseudomonadati</taxon>
        <taxon>Bacteroidota</taxon>
        <taxon>Flavobacteriia</taxon>
        <taxon>Flavobacteriales</taxon>
        <taxon>Flavobacteriaceae</taxon>
        <taxon>Pseudozobellia</taxon>
    </lineage>
</organism>
<keyword evidence="3" id="KW-1185">Reference proteome</keyword>
<dbReference type="SUPFAM" id="SSF51735">
    <property type="entry name" value="NAD(P)-binding Rossmann-fold domains"/>
    <property type="match status" value="1"/>
</dbReference>
<dbReference type="AlphaFoldDB" id="A0A1M6EHK8"/>
<evidence type="ECO:0000313" key="2">
    <source>
        <dbReference type="EMBL" id="SHI84955.1"/>
    </source>
</evidence>
<protein>
    <submittedName>
        <fullName evidence="2">NAD(P)H dehydrogenase (Quinone)</fullName>
    </submittedName>
</protein>
<accession>A0A1M6EHK8</accession>
<dbReference type="CDD" id="cd05269">
    <property type="entry name" value="TMR_SDR_a"/>
    <property type="match status" value="1"/>
</dbReference>
<proteinExistence type="predicted"/>
<evidence type="ECO:0000313" key="3">
    <source>
        <dbReference type="Proteomes" id="UP000184543"/>
    </source>
</evidence>
<dbReference type="Proteomes" id="UP000184543">
    <property type="component" value="Unassembled WGS sequence"/>
</dbReference>
<evidence type="ECO:0000259" key="1">
    <source>
        <dbReference type="Pfam" id="PF13460"/>
    </source>
</evidence>
<dbReference type="Gene3D" id="3.40.50.720">
    <property type="entry name" value="NAD(P)-binding Rossmann-like Domain"/>
    <property type="match status" value="1"/>
</dbReference>
<name>A0A1M6EHK8_9FLAO</name>
<dbReference type="OrthoDB" id="9780595at2"/>
<dbReference type="RefSeq" id="WP_072990026.1">
    <property type="nucleotide sequence ID" value="NZ_FQYU01000002.1"/>
</dbReference>
<gene>
    <name evidence="2" type="ORF">SAMN04488513_10262</name>
</gene>
<dbReference type="InterPro" id="IPR016040">
    <property type="entry name" value="NAD(P)-bd_dom"/>
</dbReference>
<dbReference type="Pfam" id="PF13460">
    <property type="entry name" value="NAD_binding_10"/>
    <property type="match status" value="1"/>
</dbReference>
<dbReference type="STRING" id="192903.SAMN04488513_10262"/>
<reference evidence="3" key="1">
    <citation type="submission" date="2016-11" db="EMBL/GenBank/DDBJ databases">
        <authorList>
            <person name="Varghese N."/>
            <person name="Submissions S."/>
        </authorList>
    </citation>
    <scope>NUCLEOTIDE SEQUENCE [LARGE SCALE GENOMIC DNA]</scope>
    <source>
        <strain evidence="3">DSM 19858</strain>
    </source>
</reference>
<feature type="domain" description="NAD(P)-binding" evidence="1">
    <location>
        <begin position="7"/>
        <end position="182"/>
    </location>
</feature>
<dbReference type="EMBL" id="FQYU01000002">
    <property type="protein sequence ID" value="SHI84955.1"/>
    <property type="molecule type" value="Genomic_DNA"/>
</dbReference>
<dbReference type="InterPro" id="IPR052718">
    <property type="entry name" value="NmrA-type_oxidoreductase"/>
</dbReference>
<dbReference type="PANTHER" id="PTHR47129:SF1">
    <property type="entry name" value="NMRA-LIKE DOMAIN-CONTAINING PROTEIN"/>
    <property type="match status" value="1"/>
</dbReference>
<dbReference type="Gene3D" id="3.90.25.10">
    <property type="entry name" value="UDP-galactose 4-epimerase, domain 1"/>
    <property type="match status" value="1"/>
</dbReference>
<sequence>MKIAVTGATGKLGRLVIEKLKERTDDSTIIALARTPEKGRDLGVEVRAFDYANVAQMTESLEGVDKLLIISGSELGQRIEQHTNIINAAKKTGVGSIAYTSLLKIETSTLSLVPEHKATEKALAESGIPYTLLRNGWYTENYTDSLKATVELGTLYGASGNGKISSATREDLAEAAAIVLTSEGQEGKIYELAGDEAFTMDDYAKEISKQTGKPIPYVNLSEEEYAQALQEAGLPAPIAAFLAGSHTATEKGDLFNDSRQLSELLGRPTTPLSKAIADSLA</sequence>
<dbReference type="PANTHER" id="PTHR47129">
    <property type="entry name" value="QUINONE OXIDOREDUCTASE 2"/>
    <property type="match status" value="1"/>
</dbReference>